<dbReference type="GO" id="GO:0016020">
    <property type="term" value="C:membrane"/>
    <property type="evidence" value="ECO:0007669"/>
    <property type="project" value="TreeGrafter"/>
</dbReference>
<keyword evidence="1" id="KW-0472">Membrane</keyword>
<reference evidence="4" key="1">
    <citation type="submission" date="2022-12" db="EMBL/GenBank/DDBJ databases">
        <title>Reference genome sequencing for broad-spectrum identification of bacterial and archaeal isolates by mass spectrometry.</title>
        <authorList>
            <person name="Sekiguchi Y."/>
            <person name="Tourlousse D.M."/>
        </authorList>
    </citation>
    <scope>NUCLEOTIDE SEQUENCE</scope>
    <source>
        <strain evidence="4">301</strain>
    </source>
</reference>
<feature type="transmembrane region" description="Helical" evidence="1">
    <location>
        <begin position="220"/>
        <end position="238"/>
    </location>
</feature>
<dbReference type="EMBL" id="JAVDPY010000001">
    <property type="protein sequence ID" value="MDR6332432.1"/>
    <property type="molecule type" value="Genomic_DNA"/>
</dbReference>
<dbReference type="GeneID" id="95762286"/>
<feature type="transmembrane region" description="Helical" evidence="1">
    <location>
        <begin position="34"/>
        <end position="54"/>
    </location>
</feature>
<dbReference type="GO" id="GO:0016747">
    <property type="term" value="F:acyltransferase activity, transferring groups other than amino-acyl groups"/>
    <property type="evidence" value="ECO:0007669"/>
    <property type="project" value="InterPro"/>
</dbReference>
<evidence type="ECO:0000313" key="6">
    <source>
        <dbReference type="Proteomes" id="UP001144397"/>
    </source>
</evidence>
<dbReference type="InterPro" id="IPR002656">
    <property type="entry name" value="Acyl_transf_3_dom"/>
</dbReference>
<name>A0A9W6CMD0_XANFL</name>
<dbReference type="Proteomes" id="UP001144397">
    <property type="component" value="Unassembled WGS sequence"/>
</dbReference>
<proteinExistence type="predicted"/>
<feature type="transmembrane region" description="Helical" evidence="1">
    <location>
        <begin position="74"/>
        <end position="93"/>
    </location>
</feature>
<dbReference type="AlphaFoldDB" id="A0A9W6CMD0"/>
<dbReference type="Pfam" id="PF19040">
    <property type="entry name" value="SGNH"/>
    <property type="match status" value="1"/>
</dbReference>
<keyword evidence="7" id="KW-1185">Reference proteome</keyword>
<dbReference type="GO" id="GO:0009103">
    <property type="term" value="P:lipopolysaccharide biosynthetic process"/>
    <property type="evidence" value="ECO:0007669"/>
    <property type="project" value="TreeGrafter"/>
</dbReference>
<sequence length="683" mass="72995">MSLAYRSDIDGLRAIAVGSVVLFHARIPPFTGGYIGVDVFFVISGFLITSILHQEMTAGTYSLVDFYDRRIRRIFPALFLMMAATTLFAALILMPRQMQGYVGTLVPSALFFANIHFESLLNYFGPAADEVPLLHLWSLAVEEQFYIFFPLVLFVLMKLGGRKLAVGGLALIALASLAYAESIVETEQSAAFFLLQSRAWELLAGSLLAMVTLPRLPEKAASWLGIAGALAIVVPVFAYGKETVFPGLWALPPVLGAVAIILSGGFAPNGIVARVLSLKGMVYVGRISYALYLWHWPMLVLIAIWKGRHTTYIESGIVILVAGIISALSLKYVEAPLRRGSALGGRRLMRIGAGACAILLTVGVALALQKAGRGVFPISPLGAAAEAAADDRSQFQRTCNNNARFWTPDQMQPIATCALGPGAAKGSYDMLVWGDSHAGATFLGIAEMAEKLGLTARLQTMAGCPPLVGGIARQDHNNGAVCASYVAAVMDEIRRIKPKVVVLVGRWSIWTTRSSAGFSLISSEIPGGMTRDRATSKQVFAHMMERTVAELRQIGPQVIVLGQSPEYKPAPAGCVATREFNGTGGAEGCMSQPRASALDMVGFGNDVITATAGRHPGVSAFRMADIFCRDDRCTAGEGTRFFYVDGDHLSVTGARHAAEDKALRQTLMQALAVGGATPATAND</sequence>
<feature type="domain" description="Acyltransferase 3" evidence="2">
    <location>
        <begin position="8"/>
        <end position="329"/>
    </location>
</feature>
<keyword evidence="1" id="KW-1133">Transmembrane helix</keyword>
<feature type="transmembrane region" description="Helical" evidence="1">
    <location>
        <begin position="137"/>
        <end position="157"/>
    </location>
</feature>
<feature type="transmembrane region" description="Helical" evidence="1">
    <location>
        <begin position="351"/>
        <end position="368"/>
    </location>
</feature>
<gene>
    <name evidence="5" type="ORF">GGQ86_000879</name>
    <name evidence="4" type="ORF">XFLAVUS301_14910</name>
</gene>
<evidence type="ECO:0000259" key="2">
    <source>
        <dbReference type="Pfam" id="PF01757"/>
    </source>
</evidence>
<dbReference type="InterPro" id="IPR043968">
    <property type="entry name" value="SGNH"/>
</dbReference>
<keyword evidence="4" id="KW-0808">Transferase</keyword>
<evidence type="ECO:0000256" key="1">
    <source>
        <dbReference type="SAM" id="Phobius"/>
    </source>
</evidence>
<accession>A0A9W6CMD0</accession>
<dbReference type="RefSeq" id="WP_281806710.1">
    <property type="nucleotide sequence ID" value="NZ_BSDO01000002.1"/>
</dbReference>
<reference evidence="5 7" key="2">
    <citation type="submission" date="2023-07" db="EMBL/GenBank/DDBJ databases">
        <title>Genomic Encyclopedia of Type Strains, Phase IV (KMG-IV): sequencing the most valuable type-strain genomes for metagenomic binning, comparative biology and taxonomic classification.</title>
        <authorList>
            <person name="Goeker M."/>
        </authorList>
    </citation>
    <scope>NUCLEOTIDE SEQUENCE [LARGE SCALE GENOMIC DNA]</scope>
    <source>
        <strain evidence="5 7">DSM 338</strain>
    </source>
</reference>
<evidence type="ECO:0000313" key="5">
    <source>
        <dbReference type="EMBL" id="MDR6332432.1"/>
    </source>
</evidence>
<keyword evidence="1" id="KW-0812">Transmembrane</keyword>
<dbReference type="InterPro" id="IPR050879">
    <property type="entry name" value="Acyltransferase_3"/>
</dbReference>
<organism evidence="4 6">
    <name type="scientific">Xanthobacter flavus</name>
    <dbReference type="NCBI Taxonomy" id="281"/>
    <lineage>
        <taxon>Bacteria</taxon>
        <taxon>Pseudomonadati</taxon>
        <taxon>Pseudomonadota</taxon>
        <taxon>Alphaproteobacteria</taxon>
        <taxon>Hyphomicrobiales</taxon>
        <taxon>Xanthobacteraceae</taxon>
        <taxon>Xanthobacter</taxon>
    </lineage>
</organism>
<comment type="caution">
    <text evidence="4">The sequence shown here is derived from an EMBL/GenBank/DDBJ whole genome shotgun (WGS) entry which is preliminary data.</text>
</comment>
<dbReference type="Pfam" id="PF01757">
    <property type="entry name" value="Acyl_transf_3"/>
    <property type="match status" value="1"/>
</dbReference>
<keyword evidence="4" id="KW-0012">Acyltransferase</keyword>
<protein>
    <submittedName>
        <fullName evidence="4">Acyltransferase</fullName>
    </submittedName>
    <submittedName>
        <fullName evidence="5">Peptidoglycan/LPS O-acetylase OafA/YrhL</fullName>
    </submittedName>
</protein>
<dbReference type="PANTHER" id="PTHR23028:SF53">
    <property type="entry name" value="ACYL_TRANSF_3 DOMAIN-CONTAINING PROTEIN"/>
    <property type="match status" value="1"/>
</dbReference>
<feature type="transmembrane region" description="Helical" evidence="1">
    <location>
        <begin position="250"/>
        <end position="271"/>
    </location>
</feature>
<dbReference type="EMBL" id="BSDO01000002">
    <property type="protein sequence ID" value="GLI21817.1"/>
    <property type="molecule type" value="Genomic_DNA"/>
</dbReference>
<dbReference type="PANTHER" id="PTHR23028">
    <property type="entry name" value="ACETYLTRANSFERASE"/>
    <property type="match status" value="1"/>
</dbReference>
<evidence type="ECO:0000313" key="4">
    <source>
        <dbReference type="EMBL" id="GLI21817.1"/>
    </source>
</evidence>
<feature type="transmembrane region" description="Helical" evidence="1">
    <location>
        <begin position="311"/>
        <end position="330"/>
    </location>
</feature>
<dbReference type="Proteomes" id="UP001245370">
    <property type="component" value="Unassembled WGS sequence"/>
</dbReference>
<evidence type="ECO:0000313" key="7">
    <source>
        <dbReference type="Proteomes" id="UP001245370"/>
    </source>
</evidence>
<feature type="domain" description="SGNH" evidence="3">
    <location>
        <begin position="413"/>
        <end position="658"/>
    </location>
</feature>
<feature type="transmembrane region" description="Helical" evidence="1">
    <location>
        <begin position="283"/>
        <end position="305"/>
    </location>
</feature>
<evidence type="ECO:0000259" key="3">
    <source>
        <dbReference type="Pfam" id="PF19040"/>
    </source>
</evidence>